<evidence type="ECO:0000259" key="2">
    <source>
        <dbReference type="Pfam" id="PF20789"/>
    </source>
</evidence>
<accession>A0A0A0JXW4</accession>
<protein>
    <recommendedName>
        <fullName evidence="5">Thioesterase</fullName>
    </recommendedName>
</protein>
<feature type="domain" description="Acyl-CoA thioesterase-like N-terminal HotDog" evidence="1">
    <location>
        <begin position="20"/>
        <end position="104"/>
    </location>
</feature>
<organism evidence="3 4">
    <name type="scientific">Knoellia aerolata DSM 18566</name>
    <dbReference type="NCBI Taxonomy" id="1385519"/>
    <lineage>
        <taxon>Bacteria</taxon>
        <taxon>Bacillati</taxon>
        <taxon>Actinomycetota</taxon>
        <taxon>Actinomycetes</taxon>
        <taxon>Micrococcales</taxon>
        <taxon>Intrasporangiaceae</taxon>
        <taxon>Knoellia</taxon>
    </lineage>
</organism>
<dbReference type="Gene3D" id="2.40.160.210">
    <property type="entry name" value="Acyl-CoA thioesterase, double hotdog domain"/>
    <property type="match status" value="1"/>
</dbReference>
<dbReference type="eggNOG" id="COG2050">
    <property type="taxonomic scope" value="Bacteria"/>
</dbReference>
<proteinExistence type="predicted"/>
<gene>
    <name evidence="3" type="ORF">N801_02950</name>
</gene>
<feature type="domain" description="Acyl-CoA thioesterase-like C-terminal" evidence="2">
    <location>
        <begin position="138"/>
        <end position="252"/>
    </location>
</feature>
<evidence type="ECO:0008006" key="5">
    <source>
        <dbReference type="Google" id="ProtNLM"/>
    </source>
</evidence>
<dbReference type="OrthoDB" id="1413770at2"/>
<dbReference type="Pfam" id="PF13622">
    <property type="entry name" value="4HBT_3"/>
    <property type="match status" value="1"/>
</dbReference>
<dbReference type="STRING" id="1385519.N801_02950"/>
<dbReference type="SUPFAM" id="SSF54637">
    <property type="entry name" value="Thioesterase/thiol ester dehydrase-isomerase"/>
    <property type="match status" value="1"/>
</dbReference>
<evidence type="ECO:0000313" key="3">
    <source>
        <dbReference type="EMBL" id="KGN41993.1"/>
    </source>
</evidence>
<evidence type="ECO:0000313" key="4">
    <source>
        <dbReference type="Proteomes" id="UP000030013"/>
    </source>
</evidence>
<keyword evidence="4" id="KW-1185">Reference proteome</keyword>
<dbReference type="InterPro" id="IPR049450">
    <property type="entry name" value="ACOT8-like_C"/>
</dbReference>
<dbReference type="Proteomes" id="UP000030013">
    <property type="component" value="Unassembled WGS sequence"/>
</dbReference>
<evidence type="ECO:0000259" key="1">
    <source>
        <dbReference type="Pfam" id="PF13622"/>
    </source>
</evidence>
<dbReference type="Pfam" id="PF20789">
    <property type="entry name" value="4HBT_3C"/>
    <property type="match status" value="1"/>
</dbReference>
<comment type="caution">
    <text evidence="3">The sequence shown here is derived from an EMBL/GenBank/DDBJ whole genome shotgun (WGS) entry which is preliminary data.</text>
</comment>
<name>A0A0A0JXW4_9MICO</name>
<sequence>MSYFRRVGDTSFRPAVHVQGAWNLDEQHVAPALGLMAHLVEVDRDARRDDGLALARLSYDILGTLPMDVCDVQVRVLRPGRTIELVEAVLSHGGRPAVTLRAWLLDARDTSSVAGSGLPAIPAPSAVPAWDPRTVWPGGFIESVSLRRAQEQPGRAAFWVRTDVPLVDEPHSRLAAAVGLLDIANGMTVRASPQDVAFPNLDLTAHLFRSPGEGWLGFDTAVTFGVAGTGVTSSVLHDELGPFGTLAQVLTVRPR</sequence>
<dbReference type="InterPro" id="IPR042171">
    <property type="entry name" value="Acyl-CoA_hotdog"/>
</dbReference>
<dbReference type="InterPro" id="IPR029069">
    <property type="entry name" value="HotDog_dom_sf"/>
</dbReference>
<dbReference type="InterPro" id="IPR049449">
    <property type="entry name" value="TesB_ACOT8-like_N"/>
</dbReference>
<dbReference type="AlphaFoldDB" id="A0A0A0JXW4"/>
<dbReference type="EMBL" id="AVPL01000009">
    <property type="protein sequence ID" value="KGN41993.1"/>
    <property type="molecule type" value="Genomic_DNA"/>
</dbReference>
<reference evidence="3 4" key="1">
    <citation type="submission" date="2013-08" db="EMBL/GenBank/DDBJ databases">
        <title>The genome sequence of Knoellia aerolata.</title>
        <authorList>
            <person name="Zhu W."/>
            <person name="Wang G."/>
        </authorList>
    </citation>
    <scope>NUCLEOTIDE SEQUENCE [LARGE SCALE GENOMIC DNA]</scope>
    <source>
        <strain evidence="3 4">DSM 18566</strain>
    </source>
</reference>
<dbReference type="RefSeq" id="WP_035934427.1">
    <property type="nucleotide sequence ID" value="NZ_AVPL01000009.1"/>
</dbReference>